<dbReference type="Proteomes" id="UP000183404">
    <property type="component" value="Unassembled WGS sequence"/>
</dbReference>
<evidence type="ECO:0000256" key="1">
    <source>
        <dbReference type="ARBA" id="ARBA00004496"/>
    </source>
</evidence>
<dbReference type="PANTHER" id="PTHR10683:SF36">
    <property type="entry name" value="TRANSALDOLASE"/>
    <property type="match status" value="1"/>
</dbReference>
<organism evidence="5 6">
    <name type="scientific">Thermoanaerobacter thermohydrosulfuricus</name>
    <name type="common">Clostridium thermohydrosulfuricum</name>
    <dbReference type="NCBI Taxonomy" id="1516"/>
    <lineage>
        <taxon>Bacteria</taxon>
        <taxon>Bacillati</taxon>
        <taxon>Bacillota</taxon>
        <taxon>Clostridia</taxon>
        <taxon>Thermoanaerobacterales</taxon>
        <taxon>Thermoanaerobacteraceae</taxon>
        <taxon>Thermoanaerobacter</taxon>
    </lineage>
</organism>
<dbReference type="Gene3D" id="3.20.20.70">
    <property type="entry name" value="Aldolase class I"/>
    <property type="match status" value="1"/>
</dbReference>
<dbReference type="RefSeq" id="WP_004399717.1">
    <property type="nucleotide sequence ID" value="NZ_FNBS01000040.1"/>
</dbReference>
<name>A0A1G7R3N5_THETY</name>
<dbReference type="Pfam" id="PF00923">
    <property type="entry name" value="TAL_FSA"/>
    <property type="match status" value="1"/>
</dbReference>
<keyword evidence="2" id="KW-0963">Cytoplasm</keyword>
<dbReference type="GO" id="GO:0016832">
    <property type="term" value="F:aldehyde-lyase activity"/>
    <property type="evidence" value="ECO:0007669"/>
    <property type="project" value="InterPro"/>
</dbReference>
<sequence length="222" mass="25066">MLLLMDTANIKEIKQSIEMYPIDGVTTNPSIIAKEKRDFIELLKEIRDIIGYDKMLHVQVISQKADEIVEEAKYINKEIGGNFYIKIPVIPEGIKAIKMLKGEIKTTATAVFTPQQALIAAKSGADFVAPYVNRLDNISANGIKVVSDIVKLINIYNFNTKVIAASFKNVEQIYGVCMAGAHAITVNYDMINQMIFHPMTDWSVLQFVKDWENFYGNKKIRT</sequence>
<dbReference type="GO" id="GO:0005975">
    <property type="term" value="P:carbohydrate metabolic process"/>
    <property type="evidence" value="ECO:0007669"/>
    <property type="project" value="InterPro"/>
</dbReference>
<evidence type="ECO:0000256" key="3">
    <source>
        <dbReference type="ARBA" id="ARBA00022679"/>
    </source>
</evidence>
<dbReference type="PROSITE" id="PS01054">
    <property type="entry name" value="TRANSALDOLASE_1"/>
    <property type="match status" value="1"/>
</dbReference>
<evidence type="ECO:0000313" key="6">
    <source>
        <dbReference type="Proteomes" id="UP000183404"/>
    </source>
</evidence>
<evidence type="ECO:0000313" key="5">
    <source>
        <dbReference type="EMBL" id="SDG05355.1"/>
    </source>
</evidence>
<evidence type="ECO:0000256" key="4">
    <source>
        <dbReference type="ARBA" id="ARBA00023270"/>
    </source>
</evidence>
<dbReference type="GO" id="GO:0005737">
    <property type="term" value="C:cytoplasm"/>
    <property type="evidence" value="ECO:0007669"/>
    <property type="project" value="UniProtKB-SubCell"/>
</dbReference>
<protein>
    <submittedName>
        <fullName evidence="5">Fructose-6-phosphate aldolase 2</fullName>
    </submittedName>
</protein>
<dbReference type="CDD" id="cd00956">
    <property type="entry name" value="Transaldolase_FSA"/>
    <property type="match status" value="1"/>
</dbReference>
<evidence type="ECO:0000256" key="2">
    <source>
        <dbReference type="ARBA" id="ARBA00022490"/>
    </source>
</evidence>
<dbReference type="InterPro" id="IPR001585">
    <property type="entry name" value="TAL/FSA"/>
</dbReference>
<dbReference type="InterPro" id="IPR018225">
    <property type="entry name" value="Transaldolase_AS"/>
</dbReference>
<dbReference type="PANTHER" id="PTHR10683">
    <property type="entry name" value="TRANSALDOLASE"/>
    <property type="match status" value="1"/>
</dbReference>
<dbReference type="GO" id="GO:0016740">
    <property type="term" value="F:transferase activity"/>
    <property type="evidence" value="ECO:0007669"/>
    <property type="project" value="UniProtKB-KW"/>
</dbReference>
<dbReference type="AlphaFoldDB" id="A0A1G7R3N5"/>
<proteinExistence type="predicted"/>
<dbReference type="FunFam" id="3.20.20.70:FF:000018">
    <property type="entry name" value="Probable transaldolase"/>
    <property type="match status" value="1"/>
</dbReference>
<reference evidence="5 6" key="1">
    <citation type="submission" date="2016-10" db="EMBL/GenBank/DDBJ databases">
        <authorList>
            <person name="de Groot N.N."/>
        </authorList>
    </citation>
    <scope>NUCLEOTIDE SEQUENCE [LARGE SCALE GENOMIC DNA]</scope>
    <source>
        <strain evidence="5 6">DSM 569</strain>
    </source>
</reference>
<dbReference type="InterPro" id="IPR033919">
    <property type="entry name" value="TSA/FSA_arc/bac"/>
</dbReference>
<accession>A0A1G7R3N5</accession>
<keyword evidence="4" id="KW-0704">Schiff base</keyword>
<dbReference type="InterPro" id="IPR013785">
    <property type="entry name" value="Aldolase_TIM"/>
</dbReference>
<dbReference type="EMBL" id="FNBS01000040">
    <property type="protein sequence ID" value="SDG05355.1"/>
    <property type="molecule type" value="Genomic_DNA"/>
</dbReference>
<comment type="subcellular location">
    <subcellularLocation>
        <location evidence="1">Cytoplasm</location>
    </subcellularLocation>
</comment>
<gene>
    <name evidence="5" type="ORF">SAMN04244560_01704</name>
</gene>
<keyword evidence="3" id="KW-0808">Transferase</keyword>
<dbReference type="SUPFAM" id="SSF51569">
    <property type="entry name" value="Aldolase"/>
    <property type="match status" value="1"/>
</dbReference>